<feature type="region of interest" description="Disordered" evidence="1">
    <location>
        <begin position="126"/>
        <end position="177"/>
    </location>
</feature>
<evidence type="ECO:0000256" key="1">
    <source>
        <dbReference type="SAM" id="MobiDB-lite"/>
    </source>
</evidence>
<dbReference type="EMBL" id="JBBBZM010000002">
    <property type="protein sequence ID" value="KAL0640568.1"/>
    <property type="molecule type" value="Genomic_DNA"/>
</dbReference>
<feature type="region of interest" description="Disordered" evidence="1">
    <location>
        <begin position="40"/>
        <end position="69"/>
    </location>
</feature>
<feature type="compositionally biased region" description="Basic and acidic residues" evidence="1">
    <location>
        <begin position="159"/>
        <end position="177"/>
    </location>
</feature>
<dbReference type="PANTHER" id="PTHR42089">
    <property type="entry name" value="YALI0F09427P"/>
    <property type="match status" value="1"/>
</dbReference>
<sequence>MHDHRSHSLLQQLPLSVSPFIHLPTAVTLPYSYQTLPLSLPPSSTAPPTQQPPAPTASASASSTPQASGGYIVSPSGTFSTSPAAVINSCQNLISHIHTQQKNAEQSLRDWEKGIEDRELMEKRRVAPGYLDTGTRILEPTRRGTGASPPPVGSPSGGKADDRGGEEMDRVFGKMKV</sequence>
<keyword evidence="3" id="KW-1185">Reference proteome</keyword>
<comment type="caution">
    <text evidence="2">The sequence shown here is derived from an EMBL/GenBank/DDBJ whole genome shotgun (WGS) entry which is preliminary data.</text>
</comment>
<reference evidence="2 3" key="1">
    <citation type="submission" date="2024-02" db="EMBL/GenBank/DDBJ databases">
        <title>Discinaceae phylogenomics.</title>
        <authorList>
            <person name="Dirks A.C."/>
            <person name="James T.Y."/>
        </authorList>
    </citation>
    <scope>NUCLEOTIDE SEQUENCE [LARGE SCALE GENOMIC DNA]</scope>
    <source>
        <strain evidence="2 3">ACD0624</strain>
    </source>
</reference>
<proteinExistence type="predicted"/>
<dbReference type="PANTHER" id="PTHR42089:SF1">
    <property type="entry name" value="YALI0F09427P"/>
    <property type="match status" value="1"/>
</dbReference>
<gene>
    <name evidence="2" type="ORF">Q9L58_000232</name>
</gene>
<evidence type="ECO:0000313" key="2">
    <source>
        <dbReference type="EMBL" id="KAL0640568.1"/>
    </source>
</evidence>
<accession>A0ABR3GXN7</accession>
<dbReference type="Proteomes" id="UP001447188">
    <property type="component" value="Unassembled WGS sequence"/>
</dbReference>
<feature type="compositionally biased region" description="Low complexity" evidence="1">
    <location>
        <begin position="56"/>
        <end position="68"/>
    </location>
</feature>
<evidence type="ECO:0000313" key="3">
    <source>
        <dbReference type="Proteomes" id="UP001447188"/>
    </source>
</evidence>
<name>A0ABR3GXN7_9PEZI</name>
<protein>
    <submittedName>
        <fullName evidence="2">Uncharacterized protein</fullName>
    </submittedName>
</protein>
<organism evidence="2 3">
    <name type="scientific">Discina gigas</name>
    <dbReference type="NCBI Taxonomy" id="1032678"/>
    <lineage>
        <taxon>Eukaryota</taxon>
        <taxon>Fungi</taxon>
        <taxon>Dikarya</taxon>
        <taxon>Ascomycota</taxon>
        <taxon>Pezizomycotina</taxon>
        <taxon>Pezizomycetes</taxon>
        <taxon>Pezizales</taxon>
        <taxon>Discinaceae</taxon>
        <taxon>Discina</taxon>
    </lineage>
</organism>